<organism evidence="1 2">
    <name type="scientific">Pseudalgibacter alginicilyticus</name>
    <dbReference type="NCBI Taxonomy" id="1736674"/>
    <lineage>
        <taxon>Bacteria</taxon>
        <taxon>Pseudomonadati</taxon>
        <taxon>Bacteroidota</taxon>
        <taxon>Flavobacteriia</taxon>
        <taxon>Flavobacteriales</taxon>
        <taxon>Flavobacteriaceae</taxon>
        <taxon>Pseudalgibacter</taxon>
    </lineage>
</organism>
<dbReference type="STRING" id="1736674.APS56_16040"/>
<dbReference type="AlphaFoldDB" id="A0A0P0D8U2"/>
<dbReference type="RefSeq" id="WP_054730745.1">
    <property type="nucleotide sequence ID" value="NZ_CP012898.1"/>
</dbReference>
<name>A0A0P0D8U2_9FLAO</name>
<dbReference type="OrthoDB" id="1494963at2"/>
<evidence type="ECO:0000313" key="2">
    <source>
        <dbReference type="Proteomes" id="UP000057981"/>
    </source>
</evidence>
<keyword evidence="2" id="KW-1185">Reference proteome</keyword>
<dbReference type="EMBL" id="CP012898">
    <property type="protein sequence ID" value="ALJ06551.1"/>
    <property type="molecule type" value="Genomic_DNA"/>
</dbReference>
<evidence type="ECO:0000313" key="1">
    <source>
        <dbReference type="EMBL" id="ALJ06551.1"/>
    </source>
</evidence>
<sequence>MWKEKLPINCPPSSAKELDFEAYRILKNKEPNDEDFLPYVYLHPENERYKTLCEAYAISSFDSEKNAIKAWKGALKRGKNIGSHIAKIEISTSDGKNDFNPKSGHFSTWLYESKNYDTFECVNIKLIDEN</sequence>
<dbReference type="Proteomes" id="UP000057981">
    <property type="component" value="Chromosome"/>
</dbReference>
<gene>
    <name evidence="1" type="ORF">APS56_16040</name>
</gene>
<dbReference type="KEGG" id="ahz:APS56_16040"/>
<reference evidence="1 2" key="1">
    <citation type="submission" date="2015-10" db="EMBL/GenBank/DDBJ databases">
        <authorList>
            <person name="Gilbert D.G."/>
        </authorList>
    </citation>
    <scope>NUCLEOTIDE SEQUENCE [LARGE SCALE GENOMIC DNA]</scope>
    <source>
        <strain evidence="2">HZ-22</strain>
    </source>
</reference>
<accession>A0A0P0D8U2</accession>
<protein>
    <submittedName>
        <fullName evidence="1">Uncharacterized protein</fullName>
    </submittedName>
</protein>
<proteinExistence type="predicted"/>